<dbReference type="InterPro" id="IPR050509">
    <property type="entry name" value="CoA-transferase_III"/>
</dbReference>
<reference evidence="2 3" key="1">
    <citation type="journal article" date="2010" name="Stand. Genomic Sci.">
        <title>Complete genome sequence of Haliangium ochraceum type strain (SMP-2).</title>
        <authorList>
            <consortium name="US DOE Joint Genome Institute (JGI-PGF)"/>
            <person name="Ivanova N."/>
            <person name="Daum C."/>
            <person name="Lang E."/>
            <person name="Abt B."/>
            <person name="Kopitz M."/>
            <person name="Saunders E."/>
            <person name="Lapidus A."/>
            <person name="Lucas S."/>
            <person name="Glavina Del Rio T."/>
            <person name="Nolan M."/>
            <person name="Tice H."/>
            <person name="Copeland A."/>
            <person name="Cheng J.F."/>
            <person name="Chen F."/>
            <person name="Bruce D."/>
            <person name="Goodwin L."/>
            <person name="Pitluck S."/>
            <person name="Mavromatis K."/>
            <person name="Pati A."/>
            <person name="Mikhailova N."/>
            <person name="Chen A."/>
            <person name="Palaniappan K."/>
            <person name="Land M."/>
            <person name="Hauser L."/>
            <person name="Chang Y.J."/>
            <person name="Jeffries C.D."/>
            <person name="Detter J.C."/>
            <person name="Brettin T."/>
            <person name="Rohde M."/>
            <person name="Goker M."/>
            <person name="Bristow J."/>
            <person name="Markowitz V."/>
            <person name="Eisen J.A."/>
            <person name="Hugenholtz P."/>
            <person name="Kyrpides N.C."/>
            <person name="Klenk H.P."/>
        </authorList>
    </citation>
    <scope>NUCLEOTIDE SEQUENCE [LARGE SCALE GENOMIC DNA]</scope>
    <source>
        <strain evidence="3">DSM 14365 / CIP 107738 / JCM 11303 / AJ 13395 / SMP-2</strain>
    </source>
</reference>
<dbReference type="eggNOG" id="COG1804">
    <property type="taxonomic scope" value="Bacteria"/>
</dbReference>
<dbReference type="Pfam" id="PF02515">
    <property type="entry name" value="CoA_transf_3"/>
    <property type="match status" value="1"/>
</dbReference>
<dbReference type="Gene3D" id="3.30.1540.10">
    <property type="entry name" value="formyl-coa transferase, domain 3"/>
    <property type="match status" value="1"/>
</dbReference>
<accession>D0LQD4</accession>
<dbReference type="SUPFAM" id="SSF89796">
    <property type="entry name" value="CoA-transferase family III (CaiB/BaiF)"/>
    <property type="match status" value="1"/>
</dbReference>
<keyword evidence="3" id="KW-1185">Reference proteome</keyword>
<dbReference type="PANTHER" id="PTHR48228:SF5">
    <property type="entry name" value="ALPHA-METHYLACYL-COA RACEMASE"/>
    <property type="match status" value="1"/>
</dbReference>
<evidence type="ECO:0000313" key="3">
    <source>
        <dbReference type="Proteomes" id="UP000001880"/>
    </source>
</evidence>
<evidence type="ECO:0000313" key="2">
    <source>
        <dbReference type="EMBL" id="ACY18943.1"/>
    </source>
</evidence>
<proteinExistence type="predicted"/>
<dbReference type="InterPro" id="IPR044855">
    <property type="entry name" value="CoA-Trfase_III_dom3_sf"/>
</dbReference>
<dbReference type="AlphaFoldDB" id="D0LQD4"/>
<dbReference type="InterPro" id="IPR023606">
    <property type="entry name" value="CoA-Trfase_III_dom_1_sf"/>
</dbReference>
<dbReference type="InterPro" id="IPR003673">
    <property type="entry name" value="CoA-Trfase_fam_III"/>
</dbReference>
<dbReference type="Gene3D" id="3.40.50.10540">
    <property type="entry name" value="Crotonobetainyl-coa:carnitine coa-transferase, domain 1"/>
    <property type="match status" value="1"/>
</dbReference>
<gene>
    <name evidence="2" type="ordered locus">Hoch_6474</name>
</gene>
<dbReference type="STRING" id="502025.Hoch_6474"/>
<dbReference type="EMBL" id="CP001804">
    <property type="protein sequence ID" value="ACY18943.1"/>
    <property type="molecule type" value="Genomic_DNA"/>
</dbReference>
<dbReference type="HOGENOM" id="CLU_033975_5_1_7"/>
<dbReference type="Proteomes" id="UP000001880">
    <property type="component" value="Chromosome"/>
</dbReference>
<feature type="region of interest" description="Disordered" evidence="1">
    <location>
        <begin position="359"/>
        <end position="384"/>
    </location>
</feature>
<dbReference type="GO" id="GO:0003824">
    <property type="term" value="F:catalytic activity"/>
    <property type="evidence" value="ECO:0007669"/>
    <property type="project" value="InterPro"/>
</dbReference>
<dbReference type="RefSeq" id="WP_012831535.1">
    <property type="nucleotide sequence ID" value="NC_013440.1"/>
</dbReference>
<protein>
    <submittedName>
        <fullName evidence="2">L-carnitine dehydratase/bile acid-inducible protein F</fullName>
    </submittedName>
</protein>
<dbReference type="PANTHER" id="PTHR48228">
    <property type="entry name" value="SUCCINYL-COA--D-CITRAMALATE COA-TRANSFERASE"/>
    <property type="match status" value="1"/>
</dbReference>
<sequence length="409" mass="43148">MTLAHALDGIRVLDLSRLLPGPYLTMLLADMGADVVKVEAPQIGDYLRVMPPARGGISGRFAAINRNKRSLVLDLKSEPGRDAFLRMVERADVVVESFRPGVIERLGIGYDALRARNPGVVLCSISGFGQTGSYRERAGHDLGYIALAGVLAMGGSRDGAPGMPGVQIADLAGGALWSATAILAALLARTSSGEGQHLDISMTEGALALLAAELGNLACAPEPAPSRGNQALNGGLACYRVYQSGDGKYLAVGALEPKFWLQLNRALGREAHAGEVAAPPEQQERIAAELAAIFRTRSRDEWTAILREYDCCVEPVLELDELDEHPLHRERELFFSLPGAAAAPASADSASAAASAASASAASWPQVRTPLGTPSGRGLPPRLGEHSREVLGDYGFDTADIEALCPPRD</sequence>
<organism evidence="2 3">
    <name type="scientific">Haliangium ochraceum (strain DSM 14365 / JCM 11303 / SMP-2)</name>
    <dbReference type="NCBI Taxonomy" id="502025"/>
    <lineage>
        <taxon>Bacteria</taxon>
        <taxon>Pseudomonadati</taxon>
        <taxon>Myxococcota</taxon>
        <taxon>Polyangia</taxon>
        <taxon>Haliangiales</taxon>
        <taxon>Kofleriaceae</taxon>
        <taxon>Haliangium</taxon>
    </lineage>
</organism>
<dbReference type="OrthoDB" id="9781472at2"/>
<evidence type="ECO:0000256" key="1">
    <source>
        <dbReference type="SAM" id="MobiDB-lite"/>
    </source>
</evidence>
<name>D0LQD4_HALO1</name>
<dbReference type="KEGG" id="hoh:Hoch_6474"/>